<dbReference type="GO" id="GO:0003964">
    <property type="term" value="F:RNA-directed DNA polymerase activity"/>
    <property type="evidence" value="ECO:0007669"/>
    <property type="project" value="UniProtKB-KW"/>
</dbReference>
<keyword evidence="2" id="KW-0808">Transferase</keyword>
<accession>A0A2I0U2K3</accession>
<evidence type="ECO:0000313" key="3">
    <source>
        <dbReference type="Proteomes" id="UP000233556"/>
    </source>
</evidence>
<protein>
    <submittedName>
        <fullName evidence="2">Rna-directed dna polymerase from mobile element jockey-like</fullName>
    </submittedName>
</protein>
<dbReference type="PANTHER" id="PTHR33332">
    <property type="entry name" value="REVERSE TRANSCRIPTASE DOMAIN-CONTAINING PROTEIN"/>
    <property type="match status" value="1"/>
</dbReference>
<dbReference type="AlphaFoldDB" id="A0A2I0U2K3"/>
<feature type="domain" description="Reverse transcriptase" evidence="1">
    <location>
        <begin position="145"/>
        <end position="290"/>
    </location>
</feature>
<evidence type="ECO:0000313" key="2">
    <source>
        <dbReference type="EMBL" id="PKU40252.1"/>
    </source>
</evidence>
<dbReference type="Proteomes" id="UP000233556">
    <property type="component" value="Unassembled WGS sequence"/>
</dbReference>
<evidence type="ECO:0000259" key="1">
    <source>
        <dbReference type="Pfam" id="PF00078"/>
    </source>
</evidence>
<name>A0A2I0U2K3_LIMLA</name>
<dbReference type="InterPro" id="IPR000477">
    <property type="entry name" value="RT_dom"/>
</dbReference>
<proteinExistence type="predicted"/>
<keyword evidence="2" id="KW-0695">RNA-directed DNA polymerase</keyword>
<organism evidence="2 3">
    <name type="scientific">Limosa lapponica baueri</name>
    <dbReference type="NCBI Taxonomy" id="1758121"/>
    <lineage>
        <taxon>Eukaryota</taxon>
        <taxon>Metazoa</taxon>
        <taxon>Chordata</taxon>
        <taxon>Craniata</taxon>
        <taxon>Vertebrata</taxon>
        <taxon>Euteleostomi</taxon>
        <taxon>Archelosauria</taxon>
        <taxon>Archosauria</taxon>
        <taxon>Dinosauria</taxon>
        <taxon>Saurischia</taxon>
        <taxon>Theropoda</taxon>
        <taxon>Coelurosauria</taxon>
        <taxon>Aves</taxon>
        <taxon>Neognathae</taxon>
        <taxon>Neoaves</taxon>
        <taxon>Charadriiformes</taxon>
        <taxon>Scolopacidae</taxon>
        <taxon>Limosa</taxon>
    </lineage>
</organism>
<sequence>MIEGSEHLPDKERLRELGLFSLEKRRLRGDLINAYKYLHGGLKEDGARLFSVVPSDRTRGNRHKLEHGKFHSNMRKNFFPVIGTAAGYGWIGVQMPVRMPPPNPEEFVPGSAACGLQPADDKPILQSWQTGEVPADWCLADVMPIHKKGPQDDLGNSRPVSVTLVSGKVMEHIILSYVAHEGHPGNQAQPARGRSCLTNLISFCDKVTRLVGEGKAVDVVYLDFSKAFVMVSHSILLEKLAAHGLDGHSLHCVKWLEGWAQRVVVNGVKSGWRPLLFDIFINDLNKGIERTLSPFTVDTKLG</sequence>
<gene>
    <name evidence="2" type="ORF">llap_9447</name>
</gene>
<reference evidence="3" key="1">
    <citation type="submission" date="2017-11" db="EMBL/GenBank/DDBJ databases">
        <authorList>
            <person name="Lima N.C."/>
            <person name="Parody-Merino A.M."/>
            <person name="Battley P.F."/>
            <person name="Fidler A.E."/>
            <person name="Prosdocimi F."/>
        </authorList>
    </citation>
    <scope>NUCLEOTIDE SEQUENCE [LARGE SCALE GENOMIC DNA]</scope>
</reference>
<dbReference type="Pfam" id="PF00078">
    <property type="entry name" value="RVT_1"/>
    <property type="match status" value="1"/>
</dbReference>
<keyword evidence="3" id="KW-1185">Reference proteome</keyword>
<dbReference type="EMBL" id="KZ506307">
    <property type="protein sequence ID" value="PKU40252.1"/>
    <property type="molecule type" value="Genomic_DNA"/>
</dbReference>
<reference evidence="3" key="2">
    <citation type="submission" date="2017-12" db="EMBL/GenBank/DDBJ databases">
        <title>Genome sequence of the Bar-tailed Godwit (Limosa lapponica baueri).</title>
        <authorList>
            <person name="Lima N.C.B."/>
            <person name="Parody-Merino A.M."/>
            <person name="Battley P.F."/>
            <person name="Fidler A.E."/>
            <person name="Prosdocimi F."/>
        </authorList>
    </citation>
    <scope>NUCLEOTIDE SEQUENCE [LARGE SCALE GENOMIC DNA]</scope>
</reference>
<keyword evidence="2" id="KW-0548">Nucleotidyltransferase</keyword>
<dbReference type="OrthoDB" id="416454at2759"/>